<dbReference type="AlphaFoldDB" id="A0A6M3IFN4"/>
<proteinExistence type="predicted"/>
<evidence type="ECO:0000313" key="1">
    <source>
        <dbReference type="EMBL" id="QJA56008.1"/>
    </source>
</evidence>
<reference evidence="1" key="1">
    <citation type="submission" date="2020-03" db="EMBL/GenBank/DDBJ databases">
        <title>The deep terrestrial virosphere.</title>
        <authorList>
            <person name="Holmfeldt K."/>
            <person name="Nilsson E."/>
            <person name="Simone D."/>
            <person name="Lopez-Fernandez M."/>
            <person name="Wu X."/>
            <person name="de Brujin I."/>
            <person name="Lundin D."/>
            <person name="Andersson A."/>
            <person name="Bertilsson S."/>
            <person name="Dopson M."/>
        </authorList>
    </citation>
    <scope>NUCLEOTIDE SEQUENCE</scope>
    <source>
        <strain evidence="1">MM415B01944</strain>
    </source>
</reference>
<accession>A0A6M3IFN4</accession>
<organism evidence="1">
    <name type="scientific">viral metagenome</name>
    <dbReference type="NCBI Taxonomy" id="1070528"/>
    <lineage>
        <taxon>unclassified sequences</taxon>
        <taxon>metagenomes</taxon>
        <taxon>organismal metagenomes</taxon>
    </lineage>
</organism>
<protein>
    <submittedName>
        <fullName evidence="1">Uncharacterized protein</fullName>
    </submittedName>
</protein>
<dbReference type="Pfam" id="PF24175">
    <property type="entry name" value="SU10_adaptor"/>
    <property type="match status" value="1"/>
</dbReference>
<dbReference type="InterPro" id="IPR056209">
    <property type="entry name" value="SU10_adaptor"/>
</dbReference>
<name>A0A6M3IFN4_9ZZZZ</name>
<gene>
    <name evidence="1" type="ORF">MM415B01944_0013</name>
</gene>
<sequence>MKRLIVLIALITLLALPSFGYCGSNVTSGVTVQIIIDRIRVDLSESSSNANPFWTDANFIQWVNEAVETIAIMTRSMEISEDVVMVDGTMSYTLSSSHYDVSHCIHDTGINGSPKRYSILARFSPTVPVPPQDKRPVLWWEWDNELFIFPCPDSSISGTTIVAYMVERPTIIGSATDTIPTPAGLDTAILFYVKAKGYFKERSEEKGKFYLALFNTYINDYRRDVKRYDITAPPQSKEEAK</sequence>
<dbReference type="EMBL" id="MT141194">
    <property type="protein sequence ID" value="QJA56008.1"/>
    <property type="molecule type" value="Genomic_DNA"/>
</dbReference>